<accession>A0ABP9FIG5</accession>
<dbReference type="Pfam" id="PF02595">
    <property type="entry name" value="Gly_kinase"/>
    <property type="match status" value="1"/>
</dbReference>
<dbReference type="RefSeq" id="WP_345583155.1">
    <property type="nucleotide sequence ID" value="NZ_BAABLV010000036.1"/>
</dbReference>
<evidence type="ECO:0000313" key="4">
    <source>
        <dbReference type="EMBL" id="GAA4904163.1"/>
    </source>
</evidence>
<sequence length="298" mass="30257">MRVVVATDAISGLSPSAASETIARAFAGKGAQVAVVPLGVDGDALAEAARVAAPGAVFIRARSAAEAAEALADGEGDDVVVDLTECPVDDLGRSILAAFGEDPATALSAARAAWHGRKLVALVPPGEVARPLTGLEGHASTVLRAAGATLQEILTFDADAERWAASLGLEPGPGSGAAGGVGLLVTAFGGRVVDPLEWLAGRYGLGGTLARADLVVTGAELMEFHEVGGPVVKRVVAWAEQHLRPVIAIAGRNYISSRELRNAGLETAHALREGAADDTSSPEELEAAAGRIAASWTW</sequence>
<dbReference type="InterPro" id="IPR018193">
    <property type="entry name" value="Glyc_kinase_flavodox-like_fold"/>
</dbReference>
<comment type="similarity">
    <text evidence="1">Belongs to the glycerate kinase type-1 family.</text>
</comment>
<evidence type="ECO:0000313" key="5">
    <source>
        <dbReference type="Proteomes" id="UP001501521"/>
    </source>
</evidence>
<evidence type="ECO:0008006" key="6">
    <source>
        <dbReference type="Google" id="ProtNLM"/>
    </source>
</evidence>
<name>A0ABP9FIG5_9ACTN</name>
<dbReference type="InterPro" id="IPR018197">
    <property type="entry name" value="Glycerate_kinase_RE-like"/>
</dbReference>
<reference evidence="5" key="1">
    <citation type="journal article" date="2019" name="Int. J. Syst. Evol. Microbiol.">
        <title>The Global Catalogue of Microorganisms (GCM) 10K type strain sequencing project: providing services to taxonomists for standard genome sequencing and annotation.</title>
        <authorList>
            <consortium name="The Broad Institute Genomics Platform"/>
            <consortium name="The Broad Institute Genome Sequencing Center for Infectious Disease"/>
            <person name="Wu L."/>
            <person name="Ma J."/>
        </authorList>
    </citation>
    <scope>NUCLEOTIDE SEQUENCE [LARGE SCALE GENOMIC DNA]</scope>
    <source>
        <strain evidence="5">JCM 19125</strain>
    </source>
</reference>
<dbReference type="PANTHER" id="PTHR21599:SF0">
    <property type="entry name" value="GLYCERATE KINASE"/>
    <property type="match status" value="1"/>
</dbReference>
<gene>
    <name evidence="4" type="ORF">GCM10025789_24000</name>
</gene>
<dbReference type="Proteomes" id="UP001501521">
    <property type="component" value="Unassembled WGS sequence"/>
</dbReference>
<comment type="caution">
    <text evidence="4">The sequence shown here is derived from an EMBL/GenBank/DDBJ whole genome shotgun (WGS) entry which is preliminary data.</text>
</comment>
<dbReference type="SUPFAM" id="SSF110738">
    <property type="entry name" value="Glycerate kinase I"/>
    <property type="match status" value="1"/>
</dbReference>
<dbReference type="InterPro" id="IPR004381">
    <property type="entry name" value="Glycerate_kinase"/>
</dbReference>
<protein>
    <recommendedName>
        <fullName evidence="6">Glycerate kinase</fullName>
    </recommendedName>
</protein>
<evidence type="ECO:0000256" key="3">
    <source>
        <dbReference type="ARBA" id="ARBA00022777"/>
    </source>
</evidence>
<dbReference type="Gene3D" id="3.90.1510.10">
    <property type="entry name" value="Glycerate kinase, domain 2"/>
    <property type="match status" value="1"/>
</dbReference>
<dbReference type="InterPro" id="IPR036129">
    <property type="entry name" value="Glycerate_kinase_sf"/>
</dbReference>
<proteinExistence type="inferred from homology"/>
<evidence type="ECO:0000256" key="1">
    <source>
        <dbReference type="ARBA" id="ARBA00006284"/>
    </source>
</evidence>
<dbReference type="Gene3D" id="3.40.50.10350">
    <property type="entry name" value="Glycerate kinase, domain 1"/>
    <property type="match status" value="1"/>
</dbReference>
<keyword evidence="5" id="KW-1185">Reference proteome</keyword>
<keyword evidence="2" id="KW-0808">Transferase</keyword>
<dbReference type="EMBL" id="BAABLV010000036">
    <property type="protein sequence ID" value="GAA4904163.1"/>
    <property type="molecule type" value="Genomic_DNA"/>
</dbReference>
<organism evidence="4 5">
    <name type="scientific">Tessaracoccus lubricantis</name>
    <dbReference type="NCBI Taxonomy" id="545543"/>
    <lineage>
        <taxon>Bacteria</taxon>
        <taxon>Bacillati</taxon>
        <taxon>Actinomycetota</taxon>
        <taxon>Actinomycetes</taxon>
        <taxon>Propionibacteriales</taxon>
        <taxon>Propionibacteriaceae</taxon>
        <taxon>Tessaracoccus</taxon>
    </lineage>
</organism>
<keyword evidence="3" id="KW-0418">Kinase</keyword>
<dbReference type="PANTHER" id="PTHR21599">
    <property type="entry name" value="GLYCERATE KINASE"/>
    <property type="match status" value="1"/>
</dbReference>
<evidence type="ECO:0000256" key="2">
    <source>
        <dbReference type="ARBA" id="ARBA00022679"/>
    </source>
</evidence>